<dbReference type="SUPFAM" id="SSF52540">
    <property type="entry name" value="P-loop containing nucleoside triphosphate hydrolases"/>
    <property type="match status" value="1"/>
</dbReference>
<evidence type="ECO:0000259" key="9">
    <source>
        <dbReference type="PROSITE" id="PS51192"/>
    </source>
</evidence>
<comment type="caution">
    <text evidence="12">The sequence shown here is derived from an EMBL/GenBank/DDBJ whole genome shotgun (WGS) entry which is preliminary data.</text>
</comment>
<evidence type="ECO:0000259" key="10">
    <source>
        <dbReference type="PROSITE" id="PS51194"/>
    </source>
</evidence>
<gene>
    <name evidence="12" type="ORF">L3049_04950</name>
</gene>
<proteinExistence type="inferred from homology"/>
<evidence type="ECO:0000256" key="4">
    <source>
        <dbReference type="ARBA" id="ARBA00022840"/>
    </source>
</evidence>
<keyword evidence="3 7" id="KW-0347">Helicase</keyword>
<reference evidence="12 13" key="1">
    <citation type="submission" date="2022-01" db="EMBL/GenBank/DDBJ databases">
        <title>Labilibaculum sp. nov, a marine bacterium isolated from Antarctica.</title>
        <authorList>
            <person name="Dai W."/>
        </authorList>
    </citation>
    <scope>NUCLEOTIDE SEQUENCE [LARGE SCALE GENOMIC DNA]</scope>
    <source>
        <strain evidence="12 13">DW002</strain>
    </source>
</reference>
<dbReference type="InterPro" id="IPR027417">
    <property type="entry name" value="P-loop_NTPase"/>
</dbReference>
<evidence type="ECO:0000256" key="2">
    <source>
        <dbReference type="ARBA" id="ARBA00022801"/>
    </source>
</evidence>
<keyword evidence="4 7" id="KW-0067">ATP-binding</keyword>
<dbReference type="PROSITE" id="PS51194">
    <property type="entry name" value="HELICASE_CTER"/>
    <property type="match status" value="1"/>
</dbReference>
<dbReference type="Pfam" id="PF00271">
    <property type="entry name" value="Helicase_C"/>
    <property type="match status" value="1"/>
</dbReference>
<dbReference type="InterPro" id="IPR014001">
    <property type="entry name" value="Helicase_ATP-bd"/>
</dbReference>
<dbReference type="InterPro" id="IPR011545">
    <property type="entry name" value="DEAD/DEAH_box_helicase_dom"/>
</dbReference>
<feature type="short sequence motif" description="Q motif" evidence="6">
    <location>
        <begin position="2"/>
        <end position="30"/>
    </location>
</feature>
<dbReference type="InterPro" id="IPR000629">
    <property type="entry name" value="RNA-helicase_DEAD-box_CS"/>
</dbReference>
<dbReference type="InterPro" id="IPR050079">
    <property type="entry name" value="DEAD_box_RNA_helicase"/>
</dbReference>
<keyword evidence="13" id="KW-1185">Reference proteome</keyword>
<feature type="compositionally biased region" description="Basic residues" evidence="8">
    <location>
        <begin position="434"/>
        <end position="446"/>
    </location>
</feature>
<dbReference type="PROSITE" id="PS51195">
    <property type="entry name" value="Q_MOTIF"/>
    <property type="match status" value="1"/>
</dbReference>
<keyword evidence="1 7" id="KW-0547">Nucleotide-binding</keyword>
<accession>A0ABT5VPJ5</accession>
<dbReference type="EMBL" id="JAKJSC010000001">
    <property type="protein sequence ID" value="MDE5417350.1"/>
    <property type="molecule type" value="Genomic_DNA"/>
</dbReference>
<feature type="domain" description="Helicase ATP-binding" evidence="9">
    <location>
        <begin position="33"/>
        <end position="204"/>
    </location>
</feature>
<evidence type="ECO:0000256" key="7">
    <source>
        <dbReference type="RuleBase" id="RU000492"/>
    </source>
</evidence>
<dbReference type="GO" id="GO:0004386">
    <property type="term" value="F:helicase activity"/>
    <property type="evidence" value="ECO:0007669"/>
    <property type="project" value="UniProtKB-KW"/>
</dbReference>
<dbReference type="InterPro" id="IPR014014">
    <property type="entry name" value="RNA_helicase_DEAD_Q_motif"/>
</dbReference>
<sequence length="446" mass="50225">MISFDDIKLSKQIRMALDEAGFEKPTEIQTDVFSPIRAGKDVIGIAQTGTGKTLAYLMPILMKLNYAKGHDPRALIVVPTRELVLQVVETIELLTPFMDLRAVGVYGGVNINTQKENLYEGIDIIVATPGRLMDIYMTRIVKFTLIKTLVIDEADKMMDLGFMPQLNAIFEILPEVHQNLLFSATFSDTIAQMAETFLLNPVRIEVAPQASTVENIHQLQYQAPNILSKIALLKELLKDKETFNKVMIFTETKKNADRIVDRLEDFLGGDLSVIHSNKAQNTRINALNDFKEGRSRVLIASDVAARGIDIENISHVINFDIPSNYVEYVHRVGRTGRAEREGTAISFVNKGEEELMEKIEALIKKPIEIGAVPIEVIFTSQLLEDEKIQTRNIKIKNTVRLDLKSGAFHKKSAKNSKTPSVSKGRQKQLEAQKRNRKKGRKLKNKK</sequence>
<feature type="region of interest" description="Disordered" evidence="8">
    <location>
        <begin position="407"/>
        <end position="446"/>
    </location>
</feature>
<organism evidence="12 13">
    <name type="scientific">Paralabilibaculum antarcticum</name>
    <dbReference type="NCBI Taxonomy" id="2912572"/>
    <lineage>
        <taxon>Bacteria</taxon>
        <taxon>Pseudomonadati</taxon>
        <taxon>Bacteroidota</taxon>
        <taxon>Bacteroidia</taxon>
        <taxon>Marinilabiliales</taxon>
        <taxon>Marinifilaceae</taxon>
        <taxon>Paralabilibaculum</taxon>
    </lineage>
</organism>
<dbReference type="SMART" id="SM00490">
    <property type="entry name" value="HELICc"/>
    <property type="match status" value="1"/>
</dbReference>
<evidence type="ECO:0000256" key="8">
    <source>
        <dbReference type="SAM" id="MobiDB-lite"/>
    </source>
</evidence>
<keyword evidence="2 7" id="KW-0378">Hydrolase</keyword>
<dbReference type="PROSITE" id="PS00039">
    <property type="entry name" value="DEAD_ATP_HELICASE"/>
    <property type="match status" value="1"/>
</dbReference>
<evidence type="ECO:0000313" key="13">
    <source>
        <dbReference type="Proteomes" id="UP001528920"/>
    </source>
</evidence>
<dbReference type="SMART" id="SM00487">
    <property type="entry name" value="DEXDc"/>
    <property type="match status" value="1"/>
</dbReference>
<name>A0ABT5VPJ5_9BACT</name>
<protein>
    <submittedName>
        <fullName evidence="12">DEAD/DEAH box helicase</fullName>
    </submittedName>
</protein>
<feature type="domain" description="DEAD-box RNA helicase Q" evidence="11">
    <location>
        <begin position="2"/>
        <end position="30"/>
    </location>
</feature>
<dbReference type="InterPro" id="IPR044742">
    <property type="entry name" value="DEAD/DEAH_RhlB"/>
</dbReference>
<dbReference type="PANTHER" id="PTHR47959:SF13">
    <property type="entry name" value="ATP-DEPENDENT RNA HELICASE RHLE"/>
    <property type="match status" value="1"/>
</dbReference>
<evidence type="ECO:0000256" key="6">
    <source>
        <dbReference type="PROSITE-ProRule" id="PRU00552"/>
    </source>
</evidence>
<comment type="similarity">
    <text evidence="5 7">Belongs to the DEAD box helicase family.</text>
</comment>
<dbReference type="Gene3D" id="3.40.50.300">
    <property type="entry name" value="P-loop containing nucleotide triphosphate hydrolases"/>
    <property type="match status" value="2"/>
</dbReference>
<dbReference type="InterPro" id="IPR001650">
    <property type="entry name" value="Helicase_C-like"/>
</dbReference>
<dbReference type="Proteomes" id="UP001528920">
    <property type="component" value="Unassembled WGS sequence"/>
</dbReference>
<evidence type="ECO:0000259" key="11">
    <source>
        <dbReference type="PROSITE" id="PS51195"/>
    </source>
</evidence>
<dbReference type="PROSITE" id="PS51192">
    <property type="entry name" value="HELICASE_ATP_BIND_1"/>
    <property type="match status" value="1"/>
</dbReference>
<evidence type="ECO:0000256" key="5">
    <source>
        <dbReference type="ARBA" id="ARBA00038437"/>
    </source>
</evidence>
<evidence type="ECO:0000256" key="1">
    <source>
        <dbReference type="ARBA" id="ARBA00022741"/>
    </source>
</evidence>
<dbReference type="CDD" id="cd00268">
    <property type="entry name" value="DEADc"/>
    <property type="match status" value="1"/>
</dbReference>
<evidence type="ECO:0000313" key="12">
    <source>
        <dbReference type="EMBL" id="MDE5417350.1"/>
    </source>
</evidence>
<dbReference type="PANTHER" id="PTHR47959">
    <property type="entry name" value="ATP-DEPENDENT RNA HELICASE RHLE-RELATED"/>
    <property type="match status" value="1"/>
</dbReference>
<dbReference type="Pfam" id="PF00270">
    <property type="entry name" value="DEAD"/>
    <property type="match status" value="1"/>
</dbReference>
<feature type="domain" description="Helicase C-terminal" evidence="10">
    <location>
        <begin position="232"/>
        <end position="378"/>
    </location>
</feature>
<evidence type="ECO:0000256" key="3">
    <source>
        <dbReference type="ARBA" id="ARBA00022806"/>
    </source>
</evidence>
<dbReference type="RefSeq" id="WP_275108689.1">
    <property type="nucleotide sequence ID" value="NZ_JAKJSC010000001.1"/>
</dbReference>
<dbReference type="CDD" id="cd18787">
    <property type="entry name" value="SF2_C_DEAD"/>
    <property type="match status" value="1"/>
</dbReference>